<evidence type="ECO:0000313" key="1">
    <source>
        <dbReference type="EMBL" id="TWU32170.1"/>
    </source>
</evidence>
<dbReference type="AlphaFoldDB" id="A0A5C6D5P0"/>
<sequence>MNPDDQGWCWLHFGKMEIELQLVTIDFAIDKVAYDGHFRRFFGMCPLAKCQPEYGYGIEHGSH</sequence>
<keyword evidence="2" id="KW-1185">Reference proteome</keyword>
<dbReference type="Proteomes" id="UP000319143">
    <property type="component" value="Unassembled WGS sequence"/>
</dbReference>
<organism evidence="1 2">
    <name type="scientific">Novipirellula artificiosorum</name>
    <dbReference type="NCBI Taxonomy" id="2528016"/>
    <lineage>
        <taxon>Bacteria</taxon>
        <taxon>Pseudomonadati</taxon>
        <taxon>Planctomycetota</taxon>
        <taxon>Planctomycetia</taxon>
        <taxon>Pirellulales</taxon>
        <taxon>Pirellulaceae</taxon>
        <taxon>Novipirellula</taxon>
    </lineage>
</organism>
<dbReference type="RefSeq" id="WP_146530430.1">
    <property type="nucleotide sequence ID" value="NZ_SJPV01000013.1"/>
</dbReference>
<evidence type="ECO:0000313" key="2">
    <source>
        <dbReference type="Proteomes" id="UP000319143"/>
    </source>
</evidence>
<proteinExistence type="predicted"/>
<gene>
    <name evidence="1" type="ORF">Poly41_56550</name>
</gene>
<comment type="caution">
    <text evidence="1">The sequence shown here is derived from an EMBL/GenBank/DDBJ whole genome shotgun (WGS) entry which is preliminary data.</text>
</comment>
<dbReference type="EMBL" id="SJPV01000013">
    <property type="protein sequence ID" value="TWU32170.1"/>
    <property type="molecule type" value="Genomic_DNA"/>
</dbReference>
<protein>
    <submittedName>
        <fullName evidence="1">Uncharacterized protein</fullName>
    </submittedName>
</protein>
<accession>A0A5C6D5P0</accession>
<reference evidence="1 2" key="1">
    <citation type="submission" date="2019-02" db="EMBL/GenBank/DDBJ databases">
        <title>Deep-cultivation of Planctomycetes and their phenomic and genomic characterization uncovers novel biology.</title>
        <authorList>
            <person name="Wiegand S."/>
            <person name="Jogler M."/>
            <person name="Boedeker C."/>
            <person name="Pinto D."/>
            <person name="Vollmers J."/>
            <person name="Rivas-Marin E."/>
            <person name="Kohn T."/>
            <person name="Peeters S.H."/>
            <person name="Heuer A."/>
            <person name="Rast P."/>
            <person name="Oberbeckmann S."/>
            <person name="Bunk B."/>
            <person name="Jeske O."/>
            <person name="Meyerdierks A."/>
            <person name="Storesund J.E."/>
            <person name="Kallscheuer N."/>
            <person name="Luecker S."/>
            <person name="Lage O.M."/>
            <person name="Pohl T."/>
            <person name="Merkel B.J."/>
            <person name="Hornburger P."/>
            <person name="Mueller R.-W."/>
            <person name="Bruemmer F."/>
            <person name="Labrenz M."/>
            <person name="Spormann A.M."/>
            <person name="Op Den Camp H."/>
            <person name="Overmann J."/>
            <person name="Amann R."/>
            <person name="Jetten M.S.M."/>
            <person name="Mascher T."/>
            <person name="Medema M.H."/>
            <person name="Devos D.P."/>
            <person name="Kaster A.-K."/>
            <person name="Ovreas L."/>
            <person name="Rohde M."/>
            <person name="Galperin M.Y."/>
            <person name="Jogler C."/>
        </authorList>
    </citation>
    <scope>NUCLEOTIDE SEQUENCE [LARGE SCALE GENOMIC DNA]</scope>
    <source>
        <strain evidence="1 2">Poly41</strain>
    </source>
</reference>
<name>A0A5C6D5P0_9BACT</name>